<feature type="non-terminal residue" evidence="1">
    <location>
        <position position="61"/>
    </location>
</feature>
<sequence length="61" mass="6639">MGVSDFARWVWGHSHRGCWGEWIGTVPVGAGVLWSSLGMKRAQGKIGEKIGWVVVRAGMSL</sequence>
<proteinExistence type="predicted"/>
<name>A0A699K1C9_TANCI</name>
<protein>
    <submittedName>
        <fullName evidence="1">Uncharacterized protein</fullName>
    </submittedName>
</protein>
<organism evidence="1">
    <name type="scientific">Tanacetum cinerariifolium</name>
    <name type="common">Dalmatian daisy</name>
    <name type="synonym">Chrysanthemum cinerariifolium</name>
    <dbReference type="NCBI Taxonomy" id="118510"/>
    <lineage>
        <taxon>Eukaryota</taxon>
        <taxon>Viridiplantae</taxon>
        <taxon>Streptophyta</taxon>
        <taxon>Embryophyta</taxon>
        <taxon>Tracheophyta</taxon>
        <taxon>Spermatophyta</taxon>
        <taxon>Magnoliopsida</taxon>
        <taxon>eudicotyledons</taxon>
        <taxon>Gunneridae</taxon>
        <taxon>Pentapetalae</taxon>
        <taxon>asterids</taxon>
        <taxon>campanulids</taxon>
        <taxon>Asterales</taxon>
        <taxon>Asteraceae</taxon>
        <taxon>Asteroideae</taxon>
        <taxon>Anthemideae</taxon>
        <taxon>Anthemidinae</taxon>
        <taxon>Tanacetum</taxon>
    </lineage>
</organism>
<accession>A0A699K1C9</accession>
<dbReference type="AlphaFoldDB" id="A0A699K1C9"/>
<dbReference type="EMBL" id="BKCJ010473519">
    <property type="protein sequence ID" value="GFA71183.1"/>
    <property type="molecule type" value="Genomic_DNA"/>
</dbReference>
<comment type="caution">
    <text evidence="1">The sequence shown here is derived from an EMBL/GenBank/DDBJ whole genome shotgun (WGS) entry which is preliminary data.</text>
</comment>
<gene>
    <name evidence="1" type="ORF">Tci_643155</name>
</gene>
<evidence type="ECO:0000313" key="1">
    <source>
        <dbReference type="EMBL" id="GFA71183.1"/>
    </source>
</evidence>
<reference evidence="1" key="1">
    <citation type="journal article" date="2019" name="Sci. Rep.">
        <title>Draft genome of Tanacetum cinerariifolium, the natural source of mosquito coil.</title>
        <authorList>
            <person name="Yamashiro T."/>
            <person name="Shiraishi A."/>
            <person name="Satake H."/>
            <person name="Nakayama K."/>
        </authorList>
    </citation>
    <scope>NUCLEOTIDE SEQUENCE</scope>
</reference>